<evidence type="ECO:0000313" key="3">
    <source>
        <dbReference type="Proteomes" id="UP001066276"/>
    </source>
</evidence>
<sequence>MRTSGYHSASPERPQGVVPRRGLGTAGLSVLHSLSTVPVRLMTCGSYLPRDASGRQRGGSHNGSRPSSVANLMPLVIHRPHTGPGCGAHK</sequence>
<evidence type="ECO:0000313" key="2">
    <source>
        <dbReference type="EMBL" id="KAJ1096026.1"/>
    </source>
</evidence>
<reference evidence="2" key="1">
    <citation type="journal article" date="2022" name="bioRxiv">
        <title>Sequencing and chromosome-scale assembly of the giantPleurodeles waltlgenome.</title>
        <authorList>
            <person name="Brown T."/>
            <person name="Elewa A."/>
            <person name="Iarovenko S."/>
            <person name="Subramanian E."/>
            <person name="Araus A.J."/>
            <person name="Petzold A."/>
            <person name="Susuki M."/>
            <person name="Suzuki K.-i.T."/>
            <person name="Hayashi T."/>
            <person name="Toyoda A."/>
            <person name="Oliveira C."/>
            <person name="Osipova E."/>
            <person name="Leigh N.D."/>
            <person name="Simon A."/>
            <person name="Yun M.H."/>
        </authorList>
    </citation>
    <scope>NUCLEOTIDE SEQUENCE</scope>
    <source>
        <strain evidence="2">20211129_DDA</strain>
        <tissue evidence="2">Liver</tissue>
    </source>
</reference>
<protein>
    <submittedName>
        <fullName evidence="2">Uncharacterized protein</fullName>
    </submittedName>
</protein>
<feature type="region of interest" description="Disordered" evidence="1">
    <location>
        <begin position="1"/>
        <end position="22"/>
    </location>
</feature>
<proteinExistence type="predicted"/>
<accession>A0AAV7LXU9</accession>
<feature type="region of interest" description="Disordered" evidence="1">
    <location>
        <begin position="47"/>
        <end position="71"/>
    </location>
</feature>
<keyword evidence="3" id="KW-1185">Reference proteome</keyword>
<name>A0AAV7LXU9_PLEWA</name>
<comment type="caution">
    <text evidence="2">The sequence shown here is derived from an EMBL/GenBank/DDBJ whole genome shotgun (WGS) entry which is preliminary data.</text>
</comment>
<organism evidence="2 3">
    <name type="scientific">Pleurodeles waltl</name>
    <name type="common">Iberian ribbed newt</name>
    <dbReference type="NCBI Taxonomy" id="8319"/>
    <lineage>
        <taxon>Eukaryota</taxon>
        <taxon>Metazoa</taxon>
        <taxon>Chordata</taxon>
        <taxon>Craniata</taxon>
        <taxon>Vertebrata</taxon>
        <taxon>Euteleostomi</taxon>
        <taxon>Amphibia</taxon>
        <taxon>Batrachia</taxon>
        <taxon>Caudata</taxon>
        <taxon>Salamandroidea</taxon>
        <taxon>Salamandridae</taxon>
        <taxon>Pleurodelinae</taxon>
        <taxon>Pleurodeles</taxon>
    </lineage>
</organism>
<gene>
    <name evidence="2" type="ORF">NDU88_001175</name>
</gene>
<dbReference type="EMBL" id="JANPWB010000014">
    <property type="protein sequence ID" value="KAJ1096026.1"/>
    <property type="molecule type" value="Genomic_DNA"/>
</dbReference>
<evidence type="ECO:0000256" key="1">
    <source>
        <dbReference type="SAM" id="MobiDB-lite"/>
    </source>
</evidence>
<dbReference type="Proteomes" id="UP001066276">
    <property type="component" value="Chromosome 10"/>
</dbReference>
<dbReference type="AlphaFoldDB" id="A0AAV7LXU9"/>